<dbReference type="Proteomes" id="UP001212821">
    <property type="component" value="Chromosome"/>
</dbReference>
<dbReference type="EMBL" id="CP115450">
    <property type="protein sequence ID" value="WBP87040.1"/>
    <property type="molecule type" value="Genomic_DNA"/>
</dbReference>
<proteinExistence type="predicted"/>
<name>A0ABY7Q2W5_9ACTN</name>
<organism evidence="1 2">
    <name type="scientific">Kitasatospora cathayae</name>
    <dbReference type="NCBI Taxonomy" id="3004092"/>
    <lineage>
        <taxon>Bacteria</taxon>
        <taxon>Bacillati</taxon>
        <taxon>Actinomycetota</taxon>
        <taxon>Actinomycetes</taxon>
        <taxon>Kitasatosporales</taxon>
        <taxon>Streptomycetaceae</taxon>
        <taxon>Kitasatospora</taxon>
    </lineage>
</organism>
<evidence type="ECO:0000313" key="2">
    <source>
        <dbReference type="Proteomes" id="UP001212821"/>
    </source>
</evidence>
<accession>A0ABY7Q2W5</accession>
<sequence length="146" mass="15728">MATTVTLPSGATANLRDVADVTERQRRPIKRIQSKLAALPTFVTAVQEAEAAQKVSGGALTAEQQLSIAAGMGEAFDLLESLNDFLIVAVVRGWSYEFPVDADHVQDLPTRDLDQLREVCATYLKELMPNFEPTPDTASPTAPSAV</sequence>
<reference evidence="2" key="1">
    <citation type="submission" date="2022-12" db="EMBL/GenBank/DDBJ databases">
        <authorList>
            <person name="Mo P."/>
        </authorList>
    </citation>
    <scope>NUCLEOTIDE SEQUENCE [LARGE SCALE GENOMIC DNA]</scope>
    <source>
        <strain evidence="2">HUAS 3-15</strain>
    </source>
</reference>
<keyword evidence="2" id="KW-1185">Reference proteome</keyword>
<evidence type="ECO:0000313" key="1">
    <source>
        <dbReference type="EMBL" id="WBP87040.1"/>
    </source>
</evidence>
<gene>
    <name evidence="1" type="ORF">O1G21_15100</name>
</gene>
<evidence type="ECO:0008006" key="3">
    <source>
        <dbReference type="Google" id="ProtNLM"/>
    </source>
</evidence>
<dbReference type="RefSeq" id="WP_270144130.1">
    <property type="nucleotide sequence ID" value="NZ_CP115450.1"/>
</dbReference>
<protein>
    <recommendedName>
        <fullName evidence="3">Tail assembly chaperone</fullName>
    </recommendedName>
</protein>